<evidence type="ECO:0000313" key="1">
    <source>
        <dbReference type="EMBL" id="KAI5648509.1"/>
    </source>
</evidence>
<name>A0ACB9ZN36_CATRO</name>
<dbReference type="Proteomes" id="UP001060085">
    <property type="component" value="Linkage Group LG08"/>
</dbReference>
<gene>
    <name evidence="1" type="ORF">M9H77_34514</name>
</gene>
<accession>A0ACB9ZN36</accession>
<dbReference type="EMBL" id="CM044708">
    <property type="protein sequence ID" value="KAI5648509.1"/>
    <property type="molecule type" value="Genomic_DNA"/>
</dbReference>
<proteinExistence type="predicted"/>
<sequence>MKRETTHTGQTQVVGEVHKNLNAIIAAQTGMALHLGGARQLEQGEVSWQGALMLEPYVKLNPPEGPPPWANRGEDIDMQDSTTQLYEVVVQQLGEIDTPIPSKGLVRLKMDLNWLEHEGFKVLVKEIWGIHGSDLQCAMHEFSRRAMCWGKGSIW</sequence>
<protein>
    <submittedName>
        <fullName evidence="1">Uncharacterized protein</fullName>
    </submittedName>
</protein>
<reference evidence="2" key="1">
    <citation type="journal article" date="2023" name="Nat. Plants">
        <title>Single-cell RNA sequencing provides a high-resolution roadmap for understanding the multicellular compartmentation of specialized metabolism.</title>
        <authorList>
            <person name="Sun S."/>
            <person name="Shen X."/>
            <person name="Li Y."/>
            <person name="Li Y."/>
            <person name="Wang S."/>
            <person name="Li R."/>
            <person name="Zhang H."/>
            <person name="Shen G."/>
            <person name="Guo B."/>
            <person name="Wei J."/>
            <person name="Xu J."/>
            <person name="St-Pierre B."/>
            <person name="Chen S."/>
            <person name="Sun C."/>
        </authorList>
    </citation>
    <scope>NUCLEOTIDE SEQUENCE [LARGE SCALE GENOMIC DNA]</scope>
</reference>
<organism evidence="1 2">
    <name type="scientific">Catharanthus roseus</name>
    <name type="common">Madagascar periwinkle</name>
    <name type="synonym">Vinca rosea</name>
    <dbReference type="NCBI Taxonomy" id="4058"/>
    <lineage>
        <taxon>Eukaryota</taxon>
        <taxon>Viridiplantae</taxon>
        <taxon>Streptophyta</taxon>
        <taxon>Embryophyta</taxon>
        <taxon>Tracheophyta</taxon>
        <taxon>Spermatophyta</taxon>
        <taxon>Magnoliopsida</taxon>
        <taxon>eudicotyledons</taxon>
        <taxon>Gunneridae</taxon>
        <taxon>Pentapetalae</taxon>
        <taxon>asterids</taxon>
        <taxon>lamiids</taxon>
        <taxon>Gentianales</taxon>
        <taxon>Apocynaceae</taxon>
        <taxon>Rauvolfioideae</taxon>
        <taxon>Vinceae</taxon>
        <taxon>Catharanthinae</taxon>
        <taxon>Catharanthus</taxon>
    </lineage>
</organism>
<keyword evidence="2" id="KW-1185">Reference proteome</keyword>
<comment type="caution">
    <text evidence="1">The sequence shown here is derived from an EMBL/GenBank/DDBJ whole genome shotgun (WGS) entry which is preliminary data.</text>
</comment>
<evidence type="ECO:0000313" key="2">
    <source>
        <dbReference type="Proteomes" id="UP001060085"/>
    </source>
</evidence>